<proteinExistence type="predicted"/>
<dbReference type="Proteomes" id="UP001189624">
    <property type="component" value="Chromosome 11"/>
</dbReference>
<dbReference type="Gramene" id="rna-AYBTSS11_LOCUS30547">
    <property type="protein sequence ID" value="CAJ1978354.1"/>
    <property type="gene ID" value="gene-AYBTSS11_LOCUS30547"/>
</dbReference>
<evidence type="ECO:0000313" key="2">
    <source>
        <dbReference type="EMBL" id="CAJ1978354.1"/>
    </source>
</evidence>
<dbReference type="EMBL" id="OY731408">
    <property type="protein sequence ID" value="CAJ1978354.1"/>
    <property type="molecule type" value="Genomic_DNA"/>
</dbReference>
<feature type="compositionally biased region" description="Acidic residues" evidence="1">
    <location>
        <begin position="90"/>
        <end position="107"/>
    </location>
</feature>
<accession>A0AA86W4E3</accession>
<name>A0AA86W4E3_9FABA</name>
<evidence type="ECO:0000313" key="3">
    <source>
        <dbReference type="Proteomes" id="UP001189624"/>
    </source>
</evidence>
<feature type="compositionally biased region" description="Polar residues" evidence="1">
    <location>
        <begin position="111"/>
        <end position="120"/>
    </location>
</feature>
<protein>
    <submittedName>
        <fullName evidence="2">Uncharacterized protein</fullName>
    </submittedName>
</protein>
<reference evidence="2" key="1">
    <citation type="submission" date="2023-10" db="EMBL/GenBank/DDBJ databases">
        <authorList>
            <person name="Domelevo Entfellner J.-B."/>
        </authorList>
    </citation>
    <scope>NUCLEOTIDE SEQUENCE</scope>
</reference>
<sequence>MIVLHPFAFLPSCTTITCSKPFSHDKHFVPSSTPLRIVPNNARTKTFFCSAKSQNAMDFNIDIIKEDLELQGNVEGGLLAQGMYPRSDEKDIDEEEAQEGEDDDDGYSDQGPHTENPQEAQSLLEDRLEKKRSKILHTRTGSGKPMKVSFNKTWFEVKLEFKDASLDAKIKLLLCDQLNMSLNSEPATLHMLGYGCVARNLHHHTFV</sequence>
<dbReference type="AlphaFoldDB" id="A0AA86W4E3"/>
<organism evidence="2 3">
    <name type="scientific">Sphenostylis stenocarpa</name>
    <dbReference type="NCBI Taxonomy" id="92480"/>
    <lineage>
        <taxon>Eukaryota</taxon>
        <taxon>Viridiplantae</taxon>
        <taxon>Streptophyta</taxon>
        <taxon>Embryophyta</taxon>
        <taxon>Tracheophyta</taxon>
        <taxon>Spermatophyta</taxon>
        <taxon>Magnoliopsida</taxon>
        <taxon>eudicotyledons</taxon>
        <taxon>Gunneridae</taxon>
        <taxon>Pentapetalae</taxon>
        <taxon>rosids</taxon>
        <taxon>fabids</taxon>
        <taxon>Fabales</taxon>
        <taxon>Fabaceae</taxon>
        <taxon>Papilionoideae</taxon>
        <taxon>50 kb inversion clade</taxon>
        <taxon>NPAAA clade</taxon>
        <taxon>indigoferoid/millettioid clade</taxon>
        <taxon>Phaseoleae</taxon>
        <taxon>Sphenostylis</taxon>
    </lineage>
</organism>
<gene>
    <name evidence="2" type="ORF">AYBTSS11_LOCUS30547</name>
</gene>
<evidence type="ECO:0000256" key="1">
    <source>
        <dbReference type="SAM" id="MobiDB-lite"/>
    </source>
</evidence>
<feature type="region of interest" description="Disordered" evidence="1">
    <location>
        <begin position="81"/>
        <end position="120"/>
    </location>
</feature>
<keyword evidence="3" id="KW-1185">Reference proteome</keyword>